<sequence>MSSVDFLLLVEFVGLALVSLGAFFEIVAAIGVLRLPNFYTRVHAVTIGAVGGTVLPLIGVAFLAVSRHSVDPSSVYLAILCITSTLLILVTAPTGSHALMRAAYIYEKRREKMESSRSR</sequence>
<reference evidence="2" key="1">
    <citation type="journal article" date="2020" name="mSystems">
        <title>Genome- and Community-Level Interaction Insights into Carbon Utilization and Element Cycling Functions of Hydrothermarchaeota in Hydrothermal Sediment.</title>
        <authorList>
            <person name="Zhou Z."/>
            <person name="Liu Y."/>
            <person name="Xu W."/>
            <person name="Pan J."/>
            <person name="Luo Z.H."/>
            <person name="Li M."/>
        </authorList>
    </citation>
    <scope>NUCLEOTIDE SEQUENCE [LARGE SCALE GENOMIC DNA]</scope>
    <source>
        <strain evidence="2">SpSt-125</strain>
    </source>
</reference>
<keyword evidence="1" id="KW-0812">Transmembrane</keyword>
<evidence type="ECO:0000313" key="2">
    <source>
        <dbReference type="EMBL" id="HEM67884.1"/>
    </source>
</evidence>
<gene>
    <name evidence="2" type="ORF">ENO26_10045</name>
</gene>
<organism evidence="2">
    <name type="scientific">Ignisphaera aggregans</name>
    <dbReference type="NCBI Taxonomy" id="334771"/>
    <lineage>
        <taxon>Archaea</taxon>
        <taxon>Thermoproteota</taxon>
        <taxon>Thermoprotei</taxon>
        <taxon>Desulfurococcales</taxon>
        <taxon>Desulfurococcaceae</taxon>
        <taxon>Ignisphaera</taxon>
    </lineage>
</organism>
<dbReference type="AlphaFoldDB" id="A0A7J2U506"/>
<feature type="transmembrane region" description="Helical" evidence="1">
    <location>
        <begin position="45"/>
        <end position="65"/>
    </location>
</feature>
<dbReference type="NCBIfam" id="TIGR01300">
    <property type="entry name" value="CPA3_mnhG_phaG"/>
    <property type="match status" value="1"/>
</dbReference>
<keyword evidence="1" id="KW-1133">Transmembrane helix</keyword>
<dbReference type="PANTHER" id="PTHR34703">
    <property type="entry name" value="ANTIPORTER SUBUNIT MNHG2-RELATED"/>
    <property type="match status" value="1"/>
</dbReference>
<comment type="caution">
    <text evidence="2">The sequence shown here is derived from an EMBL/GenBank/DDBJ whole genome shotgun (WGS) entry which is preliminary data.</text>
</comment>
<protein>
    <submittedName>
        <fullName evidence="2">Cation:proton antiporter</fullName>
    </submittedName>
</protein>
<dbReference type="PANTHER" id="PTHR34703:SF1">
    <property type="entry name" value="ANTIPORTER SUBUNIT MNHG2-RELATED"/>
    <property type="match status" value="1"/>
</dbReference>
<dbReference type="Pfam" id="PF03334">
    <property type="entry name" value="PhaG_MnhG_YufB"/>
    <property type="match status" value="1"/>
</dbReference>
<dbReference type="GO" id="GO:0015385">
    <property type="term" value="F:sodium:proton antiporter activity"/>
    <property type="evidence" value="ECO:0007669"/>
    <property type="project" value="TreeGrafter"/>
</dbReference>
<proteinExistence type="predicted"/>
<dbReference type="EMBL" id="DSEU01000070">
    <property type="protein sequence ID" value="HEM67884.1"/>
    <property type="molecule type" value="Genomic_DNA"/>
</dbReference>
<feature type="transmembrane region" description="Helical" evidence="1">
    <location>
        <begin position="77"/>
        <end position="100"/>
    </location>
</feature>
<feature type="transmembrane region" description="Helical" evidence="1">
    <location>
        <begin position="6"/>
        <end position="33"/>
    </location>
</feature>
<evidence type="ECO:0000256" key="1">
    <source>
        <dbReference type="SAM" id="Phobius"/>
    </source>
</evidence>
<dbReference type="InterPro" id="IPR005133">
    <property type="entry name" value="PhaG_MnhG_YufB"/>
</dbReference>
<keyword evidence="1" id="KW-0472">Membrane</keyword>
<accession>A0A7J2U506</accession>
<name>A0A7J2U506_9CREN</name>